<dbReference type="Gene3D" id="3.80.10.10">
    <property type="entry name" value="Ribonuclease Inhibitor"/>
    <property type="match status" value="1"/>
</dbReference>
<dbReference type="InterPro" id="IPR002075">
    <property type="entry name" value="NTF2_dom"/>
</dbReference>
<keyword evidence="3" id="KW-0813">Transport</keyword>
<protein>
    <submittedName>
        <fullName evidence="8">Nuclear mRNA export, poly(A)+RNA binding protein</fullName>
    </submittedName>
</protein>
<evidence type="ECO:0000256" key="2">
    <source>
        <dbReference type="ARBA" id="ARBA00009285"/>
    </source>
</evidence>
<evidence type="ECO:0000313" key="8">
    <source>
        <dbReference type="EMBL" id="RCH79421.1"/>
    </source>
</evidence>
<evidence type="ECO:0000256" key="5">
    <source>
        <dbReference type="ARBA" id="ARBA00023242"/>
    </source>
</evidence>
<dbReference type="PANTHER" id="PTHR10662">
    <property type="entry name" value="NUCLEAR RNA EXPORT FACTOR"/>
    <property type="match status" value="1"/>
</dbReference>
<evidence type="ECO:0000256" key="4">
    <source>
        <dbReference type="ARBA" id="ARBA00022816"/>
    </source>
</evidence>
<evidence type="ECO:0000313" key="9">
    <source>
        <dbReference type="Proteomes" id="UP000253551"/>
    </source>
</evidence>
<accession>A0A367IPI6</accession>
<dbReference type="SUPFAM" id="SSF52058">
    <property type="entry name" value="L domain-like"/>
    <property type="match status" value="1"/>
</dbReference>
<dbReference type="Proteomes" id="UP000253551">
    <property type="component" value="Unassembled WGS sequence"/>
</dbReference>
<gene>
    <name evidence="8" type="primary">MEX67_2</name>
    <name evidence="8" type="ORF">CU098_004965</name>
</gene>
<organism evidence="8 9">
    <name type="scientific">Rhizopus stolonifer</name>
    <name type="common">Rhizopus nigricans</name>
    <dbReference type="NCBI Taxonomy" id="4846"/>
    <lineage>
        <taxon>Eukaryota</taxon>
        <taxon>Fungi</taxon>
        <taxon>Fungi incertae sedis</taxon>
        <taxon>Mucoromycota</taxon>
        <taxon>Mucoromycotina</taxon>
        <taxon>Mucoromycetes</taxon>
        <taxon>Mucorales</taxon>
        <taxon>Mucorineae</taxon>
        <taxon>Rhizopodaceae</taxon>
        <taxon>Rhizopus</taxon>
    </lineage>
</organism>
<dbReference type="InterPro" id="IPR030217">
    <property type="entry name" value="NXF_fam"/>
</dbReference>
<dbReference type="OrthoDB" id="25872at2759"/>
<dbReference type="InterPro" id="IPR001611">
    <property type="entry name" value="Leu-rich_rpt"/>
</dbReference>
<evidence type="ECO:0000256" key="3">
    <source>
        <dbReference type="ARBA" id="ARBA00022448"/>
    </source>
</evidence>
<dbReference type="Pfam" id="PF24048">
    <property type="entry name" value="LRR_NXF1-5"/>
    <property type="match status" value="1"/>
</dbReference>
<dbReference type="InterPro" id="IPR057125">
    <property type="entry name" value="NXF1/2/3/5-like_LRR"/>
</dbReference>
<dbReference type="PANTHER" id="PTHR10662:SF22">
    <property type="entry name" value="NUCLEAR RNA EXPORT FACTOR 1"/>
    <property type="match status" value="1"/>
</dbReference>
<dbReference type="PROSITE" id="PS51450">
    <property type="entry name" value="LRR"/>
    <property type="match status" value="1"/>
</dbReference>
<keyword evidence="9" id="KW-1185">Reference proteome</keyword>
<comment type="similarity">
    <text evidence="2">Belongs to the NXF family.</text>
</comment>
<dbReference type="GO" id="GO:0005634">
    <property type="term" value="C:nucleus"/>
    <property type="evidence" value="ECO:0007669"/>
    <property type="project" value="UniProtKB-SubCell"/>
</dbReference>
<dbReference type="InterPro" id="IPR018222">
    <property type="entry name" value="Nuclear_transport_factor_2_euk"/>
</dbReference>
<proteinExistence type="inferred from homology"/>
<evidence type="ECO:0000259" key="7">
    <source>
        <dbReference type="PROSITE" id="PS50177"/>
    </source>
</evidence>
<sequence>LTITQRGGEGGRKQNNNDRSNRGGSSYLTEFVQNRWNAQSGFLDMDELPPTSHSIARVISQLLKEAERLFGSSIITISFAGNKLYSTAPVEMIADLFPNLKNLSLKDNAIAEYRSLDRLSGKKLQLHELMLSGNPIQKNNDYRSEVIKRFPSIQYLDSEPIQLPFQQPQPVSLGLPVLSNFFDQNSSTLVAQDMLSKYFPIFDSNRQTLIDLYEAQATFSVVFSNGNYNQESIWGSSQVKPAQRIVVGNEAIVKRLCSLPATFHDISRGENFVTDGWQMQGTQPNYPAVLFLTVHGEFTEVSSGTLLSFDRTLLVAPSAPGSRAHTAGWSYVILTESLIVRPFSCKPASLFTV</sequence>
<dbReference type="InterPro" id="IPR032710">
    <property type="entry name" value="NTF2-like_dom_sf"/>
</dbReference>
<comment type="caution">
    <text evidence="8">The sequence shown here is derived from an EMBL/GenBank/DDBJ whole genome shotgun (WGS) entry which is preliminary data.</text>
</comment>
<dbReference type="Pfam" id="PF22602">
    <property type="entry name" value="NXF_NTF2"/>
    <property type="match status" value="1"/>
</dbReference>
<keyword evidence="4" id="KW-0509">mRNA transport</keyword>
<reference evidence="8 9" key="1">
    <citation type="journal article" date="2018" name="G3 (Bethesda)">
        <title>Phylogenetic and Phylogenomic Definition of Rhizopus Species.</title>
        <authorList>
            <person name="Gryganskyi A.P."/>
            <person name="Golan J."/>
            <person name="Dolatabadi S."/>
            <person name="Mondo S."/>
            <person name="Robb S."/>
            <person name="Idnurm A."/>
            <person name="Muszewska A."/>
            <person name="Steczkiewicz K."/>
            <person name="Masonjones S."/>
            <person name="Liao H.L."/>
            <person name="Gajdeczka M.T."/>
            <person name="Anike F."/>
            <person name="Vuek A."/>
            <person name="Anishchenko I.M."/>
            <person name="Voigt K."/>
            <person name="de Hoog G.S."/>
            <person name="Smith M.E."/>
            <person name="Heitman J."/>
            <person name="Vilgalys R."/>
            <person name="Stajich J.E."/>
        </authorList>
    </citation>
    <scope>NUCLEOTIDE SEQUENCE [LARGE SCALE GENOMIC DNA]</scope>
    <source>
        <strain evidence="8 9">LSU 92-RS-03</strain>
    </source>
</reference>
<feature type="compositionally biased region" description="Basic and acidic residues" evidence="6">
    <location>
        <begin position="9"/>
        <end position="21"/>
    </location>
</feature>
<dbReference type="PROSITE" id="PS50177">
    <property type="entry name" value="NTF2_DOMAIN"/>
    <property type="match status" value="1"/>
</dbReference>
<dbReference type="SUPFAM" id="SSF54427">
    <property type="entry name" value="NTF2-like"/>
    <property type="match status" value="1"/>
</dbReference>
<dbReference type="STRING" id="4846.A0A367IPI6"/>
<keyword evidence="5" id="KW-0539">Nucleus</keyword>
<dbReference type="AlphaFoldDB" id="A0A367IPI6"/>
<evidence type="ECO:0000256" key="1">
    <source>
        <dbReference type="ARBA" id="ARBA00004123"/>
    </source>
</evidence>
<name>A0A367IPI6_RHIST</name>
<feature type="domain" description="NTF2" evidence="7">
    <location>
        <begin position="190"/>
        <end position="340"/>
    </location>
</feature>
<dbReference type="InterPro" id="IPR032675">
    <property type="entry name" value="LRR_dom_sf"/>
</dbReference>
<comment type="subcellular location">
    <subcellularLocation>
        <location evidence="1">Nucleus</location>
    </subcellularLocation>
</comment>
<dbReference type="GO" id="GO:0003723">
    <property type="term" value="F:RNA binding"/>
    <property type="evidence" value="ECO:0007669"/>
    <property type="project" value="TreeGrafter"/>
</dbReference>
<evidence type="ECO:0000256" key="6">
    <source>
        <dbReference type="SAM" id="MobiDB-lite"/>
    </source>
</evidence>
<dbReference type="Gene3D" id="3.10.450.50">
    <property type="match status" value="1"/>
</dbReference>
<dbReference type="GO" id="GO:0016973">
    <property type="term" value="P:poly(A)+ mRNA export from nucleus"/>
    <property type="evidence" value="ECO:0007669"/>
    <property type="project" value="TreeGrafter"/>
</dbReference>
<dbReference type="EMBL" id="PJQM01006597">
    <property type="protein sequence ID" value="RCH79421.1"/>
    <property type="molecule type" value="Genomic_DNA"/>
</dbReference>
<feature type="region of interest" description="Disordered" evidence="6">
    <location>
        <begin position="1"/>
        <end position="24"/>
    </location>
</feature>
<feature type="non-terminal residue" evidence="8">
    <location>
        <position position="1"/>
    </location>
</feature>